<proteinExistence type="predicted"/>
<sequence length="68" mass="7830">MLSKNKDFENVSSQIVDMIVGSTLKKHGVKLDPDKIDPKEKEELRKIVNNLQESVDAFTKKKDKEKED</sequence>
<evidence type="ECO:0000256" key="1">
    <source>
        <dbReference type="SAM" id="Coils"/>
    </source>
</evidence>
<gene>
    <name evidence="2" type="ORF">MUO15_06360</name>
</gene>
<feature type="coiled-coil region" evidence="1">
    <location>
        <begin position="41"/>
        <end position="68"/>
    </location>
</feature>
<evidence type="ECO:0008006" key="4">
    <source>
        <dbReference type="Google" id="ProtNLM"/>
    </source>
</evidence>
<dbReference type="Proteomes" id="UP000830326">
    <property type="component" value="Chromosome"/>
</dbReference>
<dbReference type="RefSeq" id="WP_245034468.1">
    <property type="nucleotide sequence ID" value="NZ_CP095075.1"/>
</dbReference>
<keyword evidence="3" id="KW-1185">Reference proteome</keyword>
<name>A0ABY4HEG7_9BACI</name>
<organism evidence="2 3">
    <name type="scientific">Halobacillus amylolyticus</name>
    <dbReference type="NCBI Taxonomy" id="2932259"/>
    <lineage>
        <taxon>Bacteria</taxon>
        <taxon>Bacillati</taxon>
        <taxon>Bacillota</taxon>
        <taxon>Bacilli</taxon>
        <taxon>Bacillales</taxon>
        <taxon>Bacillaceae</taxon>
        <taxon>Halobacillus</taxon>
    </lineage>
</organism>
<evidence type="ECO:0000313" key="2">
    <source>
        <dbReference type="EMBL" id="UOR13109.1"/>
    </source>
</evidence>
<evidence type="ECO:0000313" key="3">
    <source>
        <dbReference type="Proteomes" id="UP000830326"/>
    </source>
</evidence>
<keyword evidence="1" id="KW-0175">Coiled coil</keyword>
<dbReference type="EMBL" id="CP095075">
    <property type="protein sequence ID" value="UOR13109.1"/>
    <property type="molecule type" value="Genomic_DNA"/>
</dbReference>
<protein>
    <recommendedName>
        <fullName evidence="4">Spore coat protein</fullName>
    </recommendedName>
</protein>
<reference evidence="2" key="1">
    <citation type="submission" date="2022-04" db="EMBL/GenBank/DDBJ databases">
        <title>Halobacillus sp. isolated from saltern.</title>
        <authorList>
            <person name="Won M."/>
            <person name="Lee C.-M."/>
            <person name="Woen H.-Y."/>
            <person name="Kwon S.-W."/>
        </authorList>
    </citation>
    <scope>NUCLEOTIDE SEQUENCE</scope>
    <source>
        <strain evidence="2">SSHM10-5</strain>
    </source>
</reference>
<accession>A0ABY4HEG7</accession>